<dbReference type="SMART" id="SM00355">
    <property type="entry name" value="ZnF_C2H2"/>
    <property type="match status" value="5"/>
</dbReference>
<dbReference type="GO" id="GO:0005634">
    <property type="term" value="C:nucleus"/>
    <property type="evidence" value="ECO:0007669"/>
    <property type="project" value="UniProtKB-SubCell"/>
</dbReference>
<dbReference type="SUPFAM" id="SSF57667">
    <property type="entry name" value="beta-beta-alpha zinc fingers"/>
    <property type="match status" value="3"/>
</dbReference>
<dbReference type="InterPro" id="IPR013087">
    <property type="entry name" value="Znf_C2H2_type"/>
</dbReference>
<dbReference type="GO" id="GO:0000981">
    <property type="term" value="F:DNA-binding transcription factor activity, RNA polymerase II-specific"/>
    <property type="evidence" value="ECO:0007669"/>
    <property type="project" value="TreeGrafter"/>
</dbReference>
<feature type="compositionally biased region" description="Polar residues" evidence="10">
    <location>
        <begin position="629"/>
        <end position="641"/>
    </location>
</feature>
<feature type="domain" description="C2H2-type" evidence="11">
    <location>
        <begin position="71"/>
        <end position="100"/>
    </location>
</feature>
<feature type="domain" description="C2H2-type" evidence="11">
    <location>
        <begin position="43"/>
        <end position="70"/>
    </location>
</feature>
<sequence>ERGVDKEATGKNDAGAVSSTTVPGGYESTEDYEYVKGRGFGRYVCHTCGIRCRKPSMLKKHIRTHTNIRPYTCQYCAFSFKTKGNLTKHMKSKSHAKKCEELGLNPIPMTVSDEVLEMDANKERQVTVPGDSDSDDDSDGDEPDSELSDADESKSRLQEHEAAKCLLSLAMTVGASESTVETCTMKSPQHPSPEPTQRRVITFNSPPAIFDFPRLEQYYANPNIHKVAVPGGFEYDDAGNMPMDLTKPREMTATKMAEVVTTMEPASFLVSLVSITDKIPATPVGGAPGEIDGNKLLQEYLTERALQGSKMKQCQKNSEALSNGNVVAFVANAAVGSPAKDAKADGVEKTTTSMETLAEIAASSKKIDVAKNAANFPLRTSNDVAKNVASEYLKMASKSKLLFPKGDEGFESGGADVPEVPQAPPAPQETGVPVNAGKIAGILARTVVVGENGRVTPEFPAGSFSPGRRLTRIHEDGRSVCEICNKTFQKPSQLHLHFNIHFLERKYRCEPCAVSFRTQGHLRKHERSDGHNNKVSRTSTFGVPTTTNPRPFKCSDCKVAFRIHGHLAKHLRSKMHVLRLECHGKLPFGTYAEIERAGMSLTDIDTTDCENSLASLKALAQKLHESDPTKLSQWNTPNNRAGSGGEAGDSDTDEGDEGSPDDSLSGNENSTLPGNTIESGLPEGVPMKRKPPDDLGTSAGDVLPEKRLKSASLDT</sequence>
<keyword evidence="2" id="KW-0479">Metal-binding</keyword>
<evidence type="ECO:0000256" key="10">
    <source>
        <dbReference type="SAM" id="MobiDB-lite"/>
    </source>
</evidence>
<keyword evidence="13" id="KW-1185">Reference proteome</keyword>
<dbReference type="PROSITE" id="PS50157">
    <property type="entry name" value="ZINC_FINGER_C2H2_2"/>
    <property type="match status" value="5"/>
</dbReference>
<dbReference type="GO" id="GO:0000978">
    <property type="term" value="F:RNA polymerase II cis-regulatory region sequence-specific DNA binding"/>
    <property type="evidence" value="ECO:0007669"/>
    <property type="project" value="TreeGrafter"/>
</dbReference>
<feature type="compositionally biased region" description="Polar residues" evidence="10">
    <location>
        <begin position="667"/>
        <end position="678"/>
    </location>
</feature>
<feature type="domain" description="C2H2-type" evidence="11">
    <location>
        <begin position="552"/>
        <end position="576"/>
    </location>
</feature>
<dbReference type="SMART" id="SM00451">
    <property type="entry name" value="ZnF_U1"/>
    <property type="match status" value="2"/>
</dbReference>
<feature type="region of interest" description="Disordered" evidence="10">
    <location>
        <begin position="624"/>
        <end position="715"/>
    </location>
</feature>
<dbReference type="Gene3D" id="3.30.160.60">
    <property type="entry name" value="Classic Zinc Finger"/>
    <property type="match status" value="4"/>
</dbReference>
<dbReference type="EnsemblMetazoa" id="LLOJ000478-RA">
    <property type="protein sequence ID" value="LLOJ000478-PA"/>
    <property type="gene ID" value="LLOJ000478"/>
</dbReference>
<accession>A0A1B0C956</accession>
<evidence type="ECO:0000256" key="3">
    <source>
        <dbReference type="ARBA" id="ARBA00022737"/>
    </source>
</evidence>
<keyword evidence="4 9" id="KW-0863">Zinc-finger</keyword>
<feature type="domain" description="C2H2-type" evidence="11">
    <location>
        <begin position="479"/>
        <end position="506"/>
    </location>
</feature>
<feature type="compositionally biased region" description="Acidic residues" evidence="10">
    <location>
        <begin position="648"/>
        <end position="660"/>
    </location>
</feature>
<feature type="domain" description="C2H2-type" evidence="11">
    <location>
        <begin position="507"/>
        <end position="536"/>
    </location>
</feature>
<dbReference type="PROSITE" id="PS00028">
    <property type="entry name" value="ZINC_FINGER_C2H2_1"/>
    <property type="match status" value="5"/>
</dbReference>
<evidence type="ECO:0000313" key="13">
    <source>
        <dbReference type="Proteomes" id="UP000092461"/>
    </source>
</evidence>
<dbReference type="AlphaFoldDB" id="A0A1B0C956"/>
<dbReference type="VEuPathDB" id="VectorBase:LLONM1_005461"/>
<evidence type="ECO:0000256" key="5">
    <source>
        <dbReference type="ARBA" id="ARBA00022833"/>
    </source>
</evidence>
<evidence type="ECO:0000256" key="9">
    <source>
        <dbReference type="PROSITE-ProRule" id="PRU00042"/>
    </source>
</evidence>
<dbReference type="PANTHER" id="PTHR45944:SF2">
    <property type="entry name" value="SCHNURRI, ISOFORM F"/>
    <property type="match status" value="1"/>
</dbReference>
<evidence type="ECO:0000256" key="2">
    <source>
        <dbReference type="ARBA" id="ARBA00022723"/>
    </source>
</evidence>
<proteinExistence type="predicted"/>
<evidence type="ECO:0000259" key="11">
    <source>
        <dbReference type="PROSITE" id="PS50157"/>
    </source>
</evidence>
<dbReference type="FunFam" id="3.30.160.60:FF:000145">
    <property type="entry name" value="Zinc finger protein 574"/>
    <property type="match status" value="1"/>
</dbReference>
<dbReference type="EMBL" id="AJWK01001917">
    <property type="status" value="NOT_ANNOTATED_CDS"/>
    <property type="molecule type" value="Genomic_DNA"/>
</dbReference>
<keyword evidence="3" id="KW-0677">Repeat</keyword>
<feature type="region of interest" description="Disordered" evidence="10">
    <location>
        <begin position="523"/>
        <end position="543"/>
    </location>
</feature>
<evidence type="ECO:0000256" key="6">
    <source>
        <dbReference type="ARBA" id="ARBA00023015"/>
    </source>
</evidence>
<feature type="compositionally biased region" description="Basic and acidic residues" evidence="10">
    <location>
        <begin position="1"/>
        <end position="10"/>
    </location>
</feature>
<evidence type="ECO:0000256" key="4">
    <source>
        <dbReference type="ARBA" id="ARBA00022771"/>
    </source>
</evidence>
<evidence type="ECO:0000256" key="7">
    <source>
        <dbReference type="ARBA" id="ARBA00023163"/>
    </source>
</evidence>
<feature type="region of interest" description="Disordered" evidence="10">
    <location>
        <begin position="123"/>
        <end position="159"/>
    </location>
</feature>
<dbReference type="GO" id="GO:0008270">
    <property type="term" value="F:zinc ion binding"/>
    <property type="evidence" value="ECO:0007669"/>
    <property type="project" value="UniProtKB-KW"/>
</dbReference>
<evidence type="ECO:0000256" key="1">
    <source>
        <dbReference type="ARBA" id="ARBA00004123"/>
    </source>
</evidence>
<dbReference type="FunFam" id="3.30.160.60:FF:000594">
    <property type="entry name" value="Transcription factor HIVEP2"/>
    <property type="match status" value="1"/>
</dbReference>
<reference evidence="12" key="1">
    <citation type="submission" date="2020-05" db="UniProtKB">
        <authorList>
            <consortium name="EnsemblMetazoa"/>
        </authorList>
    </citation>
    <scope>IDENTIFICATION</scope>
    <source>
        <strain evidence="12">Jacobina</strain>
    </source>
</reference>
<dbReference type="InterPro" id="IPR051969">
    <property type="entry name" value="Zinc-finger_DNA-bd_regulators"/>
</dbReference>
<dbReference type="VEuPathDB" id="VectorBase:LLOJ000478"/>
<keyword evidence="8" id="KW-0539">Nucleus</keyword>
<organism evidence="12 13">
    <name type="scientific">Lutzomyia longipalpis</name>
    <name type="common">Sand fly</name>
    <dbReference type="NCBI Taxonomy" id="7200"/>
    <lineage>
        <taxon>Eukaryota</taxon>
        <taxon>Metazoa</taxon>
        <taxon>Ecdysozoa</taxon>
        <taxon>Arthropoda</taxon>
        <taxon>Hexapoda</taxon>
        <taxon>Insecta</taxon>
        <taxon>Pterygota</taxon>
        <taxon>Neoptera</taxon>
        <taxon>Endopterygota</taxon>
        <taxon>Diptera</taxon>
        <taxon>Nematocera</taxon>
        <taxon>Psychodoidea</taxon>
        <taxon>Psychodidae</taxon>
        <taxon>Lutzomyia</taxon>
        <taxon>Lutzomyia</taxon>
    </lineage>
</organism>
<comment type="subcellular location">
    <subcellularLocation>
        <location evidence="1">Nucleus</location>
    </subcellularLocation>
</comment>
<keyword evidence="5" id="KW-0862">Zinc</keyword>
<dbReference type="Pfam" id="PF00096">
    <property type="entry name" value="zf-C2H2"/>
    <property type="match status" value="2"/>
</dbReference>
<dbReference type="InterPro" id="IPR003604">
    <property type="entry name" value="Matrin/U1-like-C_Znf_C2H2"/>
</dbReference>
<feature type="region of interest" description="Disordered" evidence="10">
    <location>
        <begin position="1"/>
        <end position="22"/>
    </location>
</feature>
<feature type="compositionally biased region" description="Polar residues" evidence="10">
    <location>
        <begin position="533"/>
        <end position="543"/>
    </location>
</feature>
<evidence type="ECO:0000256" key="8">
    <source>
        <dbReference type="ARBA" id="ARBA00023242"/>
    </source>
</evidence>
<dbReference type="PANTHER" id="PTHR45944">
    <property type="entry name" value="SCHNURRI, ISOFORM F"/>
    <property type="match status" value="1"/>
</dbReference>
<dbReference type="Pfam" id="PF12874">
    <property type="entry name" value="zf-met"/>
    <property type="match status" value="2"/>
</dbReference>
<keyword evidence="6" id="KW-0805">Transcription regulation</keyword>
<dbReference type="InterPro" id="IPR036236">
    <property type="entry name" value="Znf_C2H2_sf"/>
</dbReference>
<evidence type="ECO:0000313" key="12">
    <source>
        <dbReference type="EnsemblMetazoa" id="LLOJ000478-PA"/>
    </source>
</evidence>
<feature type="region of interest" description="Disordered" evidence="10">
    <location>
        <begin position="180"/>
        <end position="199"/>
    </location>
</feature>
<dbReference type="Proteomes" id="UP000092461">
    <property type="component" value="Unassembled WGS sequence"/>
</dbReference>
<keyword evidence="7" id="KW-0804">Transcription</keyword>
<protein>
    <recommendedName>
        <fullName evidence="11">C2H2-type domain-containing protein</fullName>
    </recommendedName>
</protein>
<feature type="compositionally biased region" description="Acidic residues" evidence="10">
    <location>
        <begin position="132"/>
        <end position="150"/>
    </location>
</feature>
<feature type="compositionally biased region" description="Polar residues" evidence="10">
    <location>
        <begin position="180"/>
        <end position="189"/>
    </location>
</feature>
<name>A0A1B0C956_LUTLO</name>